<feature type="domain" description="HTH cro/C1-type" evidence="4">
    <location>
        <begin position="10"/>
        <end position="65"/>
    </location>
</feature>
<dbReference type="EMBL" id="JACIJG010000002">
    <property type="protein sequence ID" value="MBB5700623.1"/>
    <property type="molecule type" value="Genomic_DNA"/>
</dbReference>
<dbReference type="PANTHER" id="PTHR40661">
    <property type="match status" value="1"/>
</dbReference>
<dbReference type="Pfam" id="PF00717">
    <property type="entry name" value="Peptidase_S24"/>
    <property type="match status" value="1"/>
</dbReference>
<dbReference type="Gene3D" id="1.10.260.40">
    <property type="entry name" value="lambda repressor-like DNA-binding domains"/>
    <property type="match status" value="1"/>
</dbReference>
<dbReference type="RefSeq" id="WP_183647526.1">
    <property type="nucleotide sequence ID" value="NZ_JACIJG010000002.1"/>
</dbReference>
<dbReference type="Gene3D" id="2.10.109.10">
    <property type="entry name" value="Umud Fragment, subunit A"/>
    <property type="match status" value="1"/>
</dbReference>
<dbReference type="SUPFAM" id="SSF51306">
    <property type="entry name" value="LexA/Signal peptidase"/>
    <property type="match status" value="1"/>
</dbReference>
<protein>
    <submittedName>
        <fullName evidence="5">Transcriptional regulator with XRE-family HTH domain</fullName>
    </submittedName>
</protein>
<evidence type="ECO:0000259" key="4">
    <source>
        <dbReference type="PROSITE" id="PS50943"/>
    </source>
</evidence>
<keyword evidence="3" id="KW-0804">Transcription</keyword>
<evidence type="ECO:0000313" key="6">
    <source>
        <dbReference type="Proteomes" id="UP000555546"/>
    </source>
</evidence>
<dbReference type="InterPro" id="IPR001387">
    <property type="entry name" value="Cro/C1-type_HTH"/>
</dbReference>
<reference evidence="5 6" key="1">
    <citation type="submission" date="2020-08" db="EMBL/GenBank/DDBJ databases">
        <title>Genomic Encyclopedia of Type Strains, Phase IV (KMG-IV): sequencing the most valuable type-strain genomes for metagenomic binning, comparative biology and taxonomic classification.</title>
        <authorList>
            <person name="Goeker M."/>
        </authorList>
    </citation>
    <scope>NUCLEOTIDE SEQUENCE [LARGE SCALE GENOMIC DNA]</scope>
    <source>
        <strain evidence="5 6">DSM 26944</strain>
    </source>
</reference>
<dbReference type="CDD" id="cd06462">
    <property type="entry name" value="Peptidase_S24_S26"/>
    <property type="match status" value="1"/>
</dbReference>
<evidence type="ECO:0000256" key="2">
    <source>
        <dbReference type="ARBA" id="ARBA00023125"/>
    </source>
</evidence>
<evidence type="ECO:0000256" key="3">
    <source>
        <dbReference type="ARBA" id="ARBA00023163"/>
    </source>
</evidence>
<dbReference type="InterPro" id="IPR010982">
    <property type="entry name" value="Lambda_DNA-bd_dom_sf"/>
</dbReference>
<evidence type="ECO:0000256" key="1">
    <source>
        <dbReference type="ARBA" id="ARBA00023015"/>
    </source>
</evidence>
<dbReference type="SUPFAM" id="SSF47413">
    <property type="entry name" value="lambda repressor-like DNA-binding domains"/>
    <property type="match status" value="1"/>
</dbReference>
<keyword evidence="6" id="KW-1185">Reference proteome</keyword>
<dbReference type="GO" id="GO:0003677">
    <property type="term" value="F:DNA binding"/>
    <property type="evidence" value="ECO:0007669"/>
    <property type="project" value="UniProtKB-KW"/>
</dbReference>
<dbReference type="Proteomes" id="UP000555546">
    <property type="component" value="Unassembled WGS sequence"/>
</dbReference>
<dbReference type="SMART" id="SM00530">
    <property type="entry name" value="HTH_XRE"/>
    <property type="match status" value="1"/>
</dbReference>
<accession>A0A7W9AU46</accession>
<keyword evidence="2" id="KW-0238">DNA-binding</keyword>
<dbReference type="PROSITE" id="PS50943">
    <property type="entry name" value="HTH_CROC1"/>
    <property type="match status" value="1"/>
</dbReference>
<name>A0A7W9AU46_9HYPH</name>
<organism evidence="5 6">
    <name type="scientific">Brucella daejeonensis</name>
    <dbReference type="NCBI Taxonomy" id="659015"/>
    <lineage>
        <taxon>Bacteria</taxon>
        <taxon>Pseudomonadati</taxon>
        <taxon>Pseudomonadota</taxon>
        <taxon>Alphaproteobacteria</taxon>
        <taxon>Hyphomicrobiales</taxon>
        <taxon>Brucellaceae</taxon>
        <taxon>Brucella/Ochrobactrum group</taxon>
        <taxon>Brucella</taxon>
    </lineage>
</organism>
<keyword evidence="1" id="KW-0805">Transcription regulation</keyword>
<dbReference type="AlphaFoldDB" id="A0A7W9AU46"/>
<comment type="caution">
    <text evidence="5">The sequence shown here is derived from an EMBL/GenBank/DDBJ whole genome shotgun (WGS) entry which is preliminary data.</text>
</comment>
<sequence length="197" mass="21870">MKKIDWSDWMEKARKFAHMTQVELADKIGLSQDKISNVKRGTRKLSSDESTLISQVTGYPLPGENASLNVLGYVGAGAAVHPIDDGDPLYSLNIEYPLPPGTVGAIVRGDSMFPIFEDGDLVAYSGETVLPEDALGETCIVQVSDGRLLIKTIRRGSEDGLYTLTSYNAPDIIDVPVDWARMFYSRISRRVWRKFVR</sequence>
<evidence type="ECO:0000313" key="5">
    <source>
        <dbReference type="EMBL" id="MBB5700623.1"/>
    </source>
</evidence>
<dbReference type="PANTHER" id="PTHR40661:SF1">
    <property type="entry name" value="HTH CRO_C1-TYPE DOMAIN-CONTAINING PROTEIN"/>
    <property type="match status" value="1"/>
</dbReference>
<dbReference type="InterPro" id="IPR015927">
    <property type="entry name" value="Peptidase_S24_S26A/B/C"/>
</dbReference>
<gene>
    <name evidence="5" type="ORF">FHS76_000466</name>
</gene>
<dbReference type="Pfam" id="PF01381">
    <property type="entry name" value="HTH_3"/>
    <property type="match status" value="1"/>
</dbReference>
<proteinExistence type="predicted"/>
<dbReference type="InterPro" id="IPR036286">
    <property type="entry name" value="LexA/Signal_pep-like_sf"/>
</dbReference>
<dbReference type="CDD" id="cd00093">
    <property type="entry name" value="HTH_XRE"/>
    <property type="match status" value="1"/>
</dbReference>